<evidence type="ECO:0000313" key="10">
    <source>
        <dbReference type="Proteomes" id="UP000589520"/>
    </source>
</evidence>
<dbReference type="GO" id="GO:0009051">
    <property type="term" value="P:pentose-phosphate shunt, oxidative branch"/>
    <property type="evidence" value="ECO:0007669"/>
    <property type="project" value="TreeGrafter"/>
</dbReference>
<dbReference type="EMBL" id="JACCCW010000001">
    <property type="protein sequence ID" value="NYF78992.1"/>
    <property type="molecule type" value="Genomic_DNA"/>
</dbReference>
<dbReference type="PRINTS" id="PR00079">
    <property type="entry name" value="G6PDHDRGNASE"/>
</dbReference>
<dbReference type="NCBIfam" id="TIGR00871">
    <property type="entry name" value="zwf"/>
    <property type="match status" value="1"/>
</dbReference>
<dbReference type="GO" id="GO:0005829">
    <property type="term" value="C:cytosol"/>
    <property type="evidence" value="ECO:0007669"/>
    <property type="project" value="TreeGrafter"/>
</dbReference>
<dbReference type="GO" id="GO:0004345">
    <property type="term" value="F:glucose-6-phosphate dehydrogenase activity"/>
    <property type="evidence" value="ECO:0007669"/>
    <property type="project" value="UniProtKB-UniRule"/>
</dbReference>
<dbReference type="PIRSF" id="PIRSF000110">
    <property type="entry name" value="G6PD"/>
    <property type="match status" value="1"/>
</dbReference>
<dbReference type="HAMAP" id="MF_00966">
    <property type="entry name" value="G6PD"/>
    <property type="match status" value="1"/>
</dbReference>
<dbReference type="GO" id="GO:0006006">
    <property type="term" value="P:glucose metabolic process"/>
    <property type="evidence" value="ECO:0007669"/>
    <property type="project" value="UniProtKB-KW"/>
</dbReference>
<keyword evidence="4 6" id="KW-0560">Oxidoreductase</keyword>
<feature type="binding site" evidence="6">
    <location>
        <position position="316"/>
    </location>
    <ligand>
        <name>substrate</name>
    </ligand>
</feature>
<reference evidence="9 10" key="1">
    <citation type="submission" date="2020-07" db="EMBL/GenBank/DDBJ databases">
        <title>Genomic Encyclopedia of Type Strains, Phase IV (KMG-V): Genome sequencing to study the core and pangenomes of soil and plant-associated prokaryotes.</title>
        <authorList>
            <person name="Whitman W."/>
        </authorList>
    </citation>
    <scope>NUCLEOTIDE SEQUENCE [LARGE SCALE GENOMIC DNA]</scope>
    <source>
        <strain evidence="9 10">X4EP2</strain>
    </source>
</reference>
<comment type="catalytic activity">
    <reaction evidence="6">
        <text>D-glucose 6-phosphate + NADP(+) = 6-phospho-D-glucono-1,5-lactone + NADPH + H(+)</text>
        <dbReference type="Rhea" id="RHEA:15841"/>
        <dbReference type="ChEBI" id="CHEBI:15378"/>
        <dbReference type="ChEBI" id="CHEBI:57783"/>
        <dbReference type="ChEBI" id="CHEBI:57955"/>
        <dbReference type="ChEBI" id="CHEBI:58349"/>
        <dbReference type="ChEBI" id="CHEBI:61548"/>
        <dbReference type="EC" id="1.1.1.49"/>
    </reaction>
</comment>
<dbReference type="InterPro" id="IPR022675">
    <property type="entry name" value="G6P_DH_C"/>
</dbReference>
<feature type="domain" description="Glucose-6-phosphate dehydrogenase NAD-binding" evidence="7">
    <location>
        <begin position="10"/>
        <end position="177"/>
    </location>
</feature>
<sequence>MEQVISDALVFFGATGDLAYKQIFPSLQRLAKRDKLNGPVIGVAKSGWNLDQLKDRARKSVEEHGGFDPDGFEKLLGRLRYVDGDYADPTTFQQVRQELGSAKHPIHYLAIPPTLFGEVMQQLKLAGCADGARIVIEKPFGHDLASAQALNRTVNSFFPEEEVFRIDHYLGKNAVQNLLYFRFANSFLEPIWNRQHIQSVEITMAEHFGVQGRGSFYDAVGAIRDVVQNHLMQLLSNIAMEPPPGTDMELFRDERVKVLRGIQPIRPEDVVRGQFRGYLEEPGVAKDSQVETYVALRFYINSWRWKGVPFFIRTGKSLATTTTQIVAKMRRPPAVFSSERLPANYMRFQVSPDVKIAIGALQKLQGQGFSGYPVELLAATEADESAMLPYEELLEDAMMGNQRRFARQDYVEQSWRILDPILSHEAPVHTYEPGTWGPSEADVLTAEYEGWFNRD</sequence>
<comment type="pathway">
    <text evidence="1 6">Carbohydrate degradation; pentose phosphate pathway; D-ribulose 5-phosphate from D-glucose 6-phosphate (oxidative stage): step 1/3.</text>
</comment>
<gene>
    <name evidence="6" type="primary">zwf</name>
    <name evidence="9" type="ORF">HDF17_001279</name>
</gene>
<dbReference type="Proteomes" id="UP000589520">
    <property type="component" value="Unassembled WGS sequence"/>
</dbReference>
<feature type="binding site" evidence="6">
    <location>
        <position position="206"/>
    </location>
    <ligand>
        <name>substrate</name>
    </ligand>
</feature>
<dbReference type="Pfam" id="PF00479">
    <property type="entry name" value="G6PD_N"/>
    <property type="match status" value="1"/>
</dbReference>
<evidence type="ECO:0000256" key="4">
    <source>
        <dbReference type="ARBA" id="ARBA00023002"/>
    </source>
</evidence>
<dbReference type="GO" id="GO:0050661">
    <property type="term" value="F:NADP binding"/>
    <property type="evidence" value="ECO:0007669"/>
    <property type="project" value="UniProtKB-UniRule"/>
</dbReference>
<evidence type="ECO:0000259" key="7">
    <source>
        <dbReference type="Pfam" id="PF00479"/>
    </source>
</evidence>
<feature type="binding site" evidence="6">
    <location>
        <position position="168"/>
    </location>
    <ligand>
        <name>substrate</name>
    </ligand>
</feature>
<evidence type="ECO:0000256" key="2">
    <source>
        <dbReference type="ARBA" id="ARBA00022526"/>
    </source>
</evidence>
<keyword evidence="3 6" id="KW-0521">NADP</keyword>
<evidence type="ECO:0000256" key="6">
    <source>
        <dbReference type="HAMAP-Rule" id="MF_00966"/>
    </source>
</evidence>
<keyword evidence="2 6" id="KW-0313">Glucose metabolism</keyword>
<dbReference type="UniPathway" id="UPA00115">
    <property type="reaction ID" value="UER00408"/>
</dbReference>
<comment type="caution">
    <text evidence="6">Lacks conserved residue(s) required for the propagation of feature annotation.</text>
</comment>
<comment type="similarity">
    <text evidence="6">Belongs to the glucose-6-phosphate dehydrogenase family.</text>
</comment>
<feature type="binding site" evidence="6">
    <location>
        <position position="225"/>
    </location>
    <ligand>
        <name>substrate</name>
    </ligand>
</feature>
<evidence type="ECO:0000313" key="9">
    <source>
        <dbReference type="EMBL" id="NYF78992.1"/>
    </source>
</evidence>
<comment type="function">
    <text evidence="6">Catalyzes the oxidation of glucose 6-phosphate to 6-phosphogluconolactone.</text>
</comment>
<dbReference type="AlphaFoldDB" id="A0A7Y9PFS7"/>
<dbReference type="Gene3D" id="3.40.50.720">
    <property type="entry name" value="NAD(P)-binding Rossmann-like Domain"/>
    <property type="match status" value="1"/>
</dbReference>
<name>A0A7Y9PFS7_9BACT</name>
<dbReference type="PANTHER" id="PTHR23429:SF0">
    <property type="entry name" value="GLUCOSE-6-PHOSPHATE 1-DEHYDROGENASE"/>
    <property type="match status" value="1"/>
</dbReference>
<dbReference type="SUPFAM" id="SSF51735">
    <property type="entry name" value="NAD(P)-binding Rossmann-fold domains"/>
    <property type="match status" value="1"/>
</dbReference>
<feature type="binding site" evidence="6">
    <location>
        <position position="172"/>
    </location>
    <ligand>
        <name>substrate</name>
    </ligand>
</feature>
<dbReference type="InterPro" id="IPR001282">
    <property type="entry name" value="G6P_DH"/>
</dbReference>
<evidence type="ECO:0000259" key="8">
    <source>
        <dbReference type="Pfam" id="PF02781"/>
    </source>
</evidence>
<feature type="binding site" evidence="6">
    <location>
        <position position="138"/>
    </location>
    <ligand>
        <name>NADP(+)</name>
        <dbReference type="ChEBI" id="CHEBI:58349"/>
    </ligand>
</feature>
<dbReference type="EC" id="1.1.1.49" evidence="6"/>
<keyword evidence="5 6" id="KW-0119">Carbohydrate metabolism</keyword>
<feature type="domain" description="Glucose-6-phosphate dehydrogenase C-terminal" evidence="8">
    <location>
        <begin position="180"/>
        <end position="448"/>
    </location>
</feature>
<feature type="active site" description="Proton acceptor" evidence="6">
    <location>
        <position position="230"/>
    </location>
</feature>
<dbReference type="InterPro" id="IPR022674">
    <property type="entry name" value="G6P_DH_NAD-bd"/>
</dbReference>
<evidence type="ECO:0000256" key="5">
    <source>
        <dbReference type="ARBA" id="ARBA00023277"/>
    </source>
</evidence>
<keyword evidence="10" id="KW-1185">Reference proteome</keyword>
<comment type="caution">
    <text evidence="9">The sequence shown here is derived from an EMBL/GenBank/DDBJ whole genome shotgun (WGS) entry which is preliminary data.</text>
</comment>
<organism evidence="9 10">
    <name type="scientific">Granulicella arctica</name>
    <dbReference type="NCBI Taxonomy" id="940613"/>
    <lineage>
        <taxon>Bacteria</taxon>
        <taxon>Pseudomonadati</taxon>
        <taxon>Acidobacteriota</taxon>
        <taxon>Terriglobia</taxon>
        <taxon>Terriglobales</taxon>
        <taxon>Acidobacteriaceae</taxon>
        <taxon>Granulicella</taxon>
    </lineage>
</organism>
<accession>A0A7Y9PFS7</accession>
<evidence type="ECO:0000256" key="3">
    <source>
        <dbReference type="ARBA" id="ARBA00022857"/>
    </source>
</evidence>
<dbReference type="Pfam" id="PF02781">
    <property type="entry name" value="G6PD_C"/>
    <property type="match status" value="1"/>
</dbReference>
<protein>
    <recommendedName>
        <fullName evidence="6">Glucose-6-phosphate 1-dehydrogenase</fullName>
        <shortName evidence="6">G6PD</shortName>
        <ecNumber evidence="6">1.1.1.49</ecNumber>
    </recommendedName>
</protein>
<dbReference type="InterPro" id="IPR036291">
    <property type="entry name" value="NAD(P)-bd_dom_sf"/>
</dbReference>
<dbReference type="RefSeq" id="WP_179488862.1">
    <property type="nucleotide sequence ID" value="NZ_JACCCW010000001.1"/>
</dbReference>
<dbReference type="SUPFAM" id="SSF55347">
    <property type="entry name" value="Glyceraldehyde-3-phosphate dehydrogenase-like, C-terminal domain"/>
    <property type="match status" value="1"/>
</dbReference>
<dbReference type="Gene3D" id="3.30.360.10">
    <property type="entry name" value="Dihydrodipicolinate Reductase, domain 2"/>
    <property type="match status" value="1"/>
</dbReference>
<proteinExistence type="inferred from homology"/>
<evidence type="ECO:0000256" key="1">
    <source>
        <dbReference type="ARBA" id="ARBA00004937"/>
    </source>
</evidence>
<dbReference type="PANTHER" id="PTHR23429">
    <property type="entry name" value="GLUCOSE-6-PHOSPHATE 1-DEHYDROGENASE G6PD"/>
    <property type="match status" value="1"/>
</dbReference>